<reference evidence="5" key="1">
    <citation type="submission" date="2014-01" db="EMBL/GenBank/DDBJ databases">
        <authorList>
            <person name="Brown-Elliot B."/>
            <person name="Wallace R."/>
            <person name="Lenaerts A."/>
            <person name="Ordway D."/>
            <person name="DeGroote M.A."/>
            <person name="Parker T."/>
            <person name="Sizemore C."/>
            <person name="Tallon L.J."/>
            <person name="Sadzewicz L.K."/>
            <person name="Sengamalay N."/>
            <person name="Fraser C.M."/>
            <person name="Hine E."/>
            <person name="Shefchek K.A."/>
            <person name="Das S.P."/>
            <person name="Tettelin H."/>
        </authorList>
    </citation>
    <scope>NUCLEOTIDE SEQUENCE [LARGE SCALE GENOMIC DNA]</scope>
    <source>
        <strain evidence="5">4042</strain>
    </source>
</reference>
<comment type="caution">
    <text evidence="5">The sequence shown here is derived from an EMBL/GenBank/DDBJ whole genome shotgun (WGS) entry which is preliminary data.</text>
</comment>
<dbReference type="PANTHER" id="PTHR23152">
    <property type="entry name" value="2-OXOGLUTARATE DEHYDROGENASE"/>
    <property type="match status" value="1"/>
</dbReference>
<comment type="cofactor">
    <cofactor evidence="1">
        <name>thiamine diphosphate</name>
        <dbReference type="ChEBI" id="CHEBI:58937"/>
    </cofactor>
</comment>
<dbReference type="PATRIC" id="fig|1299334.3.peg.1052"/>
<dbReference type="EMBL" id="JAOB01000011">
    <property type="protein sequence ID" value="EUA73388.1"/>
    <property type="molecule type" value="Genomic_DNA"/>
</dbReference>
<dbReference type="GO" id="GO:0004591">
    <property type="term" value="F:oxoglutarate dehydrogenase (succinyl-transferring) activity"/>
    <property type="evidence" value="ECO:0007669"/>
    <property type="project" value="TreeGrafter"/>
</dbReference>
<name>X8E0D0_MYCXE</name>
<gene>
    <name evidence="5" type="ORF">I553_9544</name>
</gene>
<dbReference type="GO" id="GO:0006099">
    <property type="term" value="P:tricarboxylic acid cycle"/>
    <property type="evidence" value="ECO:0007669"/>
    <property type="project" value="TreeGrafter"/>
</dbReference>
<dbReference type="PANTHER" id="PTHR23152:SF4">
    <property type="entry name" value="2-OXOADIPATE DEHYDROGENASE COMPLEX COMPONENT E1"/>
    <property type="match status" value="1"/>
</dbReference>
<accession>X8E0D0</accession>
<sequence>MIIDRNTGEEFTPLQLMATNIDGSPTGGKFLVYDSPLSEFAAVGFEYGYTVGNPDAFVMWEANSATSSTALSRSSTSSSAPARPSGAAIQPGAAAAARSRRPGPRPHLRPHRTLPAAVGGGFDDDRDALDAVELLPFAAPPRPRRDSASADRVHAEIDVAP</sequence>
<keyword evidence="3" id="KW-0786">Thiamine pyrophosphate</keyword>
<feature type="compositionally biased region" description="Basic and acidic residues" evidence="4">
    <location>
        <begin position="143"/>
        <end position="161"/>
    </location>
</feature>
<feature type="compositionally biased region" description="Low complexity" evidence="4">
    <location>
        <begin position="68"/>
        <end position="97"/>
    </location>
</feature>
<feature type="region of interest" description="Disordered" evidence="4">
    <location>
        <begin position="137"/>
        <end position="161"/>
    </location>
</feature>
<dbReference type="Gene3D" id="3.40.50.12470">
    <property type="match status" value="1"/>
</dbReference>
<evidence type="ECO:0000256" key="1">
    <source>
        <dbReference type="ARBA" id="ARBA00001964"/>
    </source>
</evidence>
<dbReference type="InterPro" id="IPR011603">
    <property type="entry name" value="2oxoglutarate_DH_E1"/>
</dbReference>
<proteinExistence type="predicted"/>
<evidence type="ECO:0000313" key="5">
    <source>
        <dbReference type="EMBL" id="EUA73388.1"/>
    </source>
</evidence>
<dbReference type="GO" id="GO:0045252">
    <property type="term" value="C:oxoglutarate dehydrogenase complex"/>
    <property type="evidence" value="ECO:0007669"/>
    <property type="project" value="TreeGrafter"/>
</dbReference>
<evidence type="ECO:0000256" key="4">
    <source>
        <dbReference type="SAM" id="MobiDB-lite"/>
    </source>
</evidence>
<feature type="compositionally biased region" description="Basic residues" evidence="4">
    <location>
        <begin position="98"/>
        <end position="112"/>
    </location>
</feature>
<dbReference type="GO" id="GO:0030976">
    <property type="term" value="F:thiamine pyrophosphate binding"/>
    <property type="evidence" value="ECO:0007669"/>
    <property type="project" value="InterPro"/>
</dbReference>
<feature type="region of interest" description="Disordered" evidence="4">
    <location>
        <begin position="68"/>
        <end position="122"/>
    </location>
</feature>
<evidence type="ECO:0000256" key="3">
    <source>
        <dbReference type="ARBA" id="ARBA00023052"/>
    </source>
</evidence>
<protein>
    <submittedName>
        <fullName evidence="5">Transketolase, pyrimidine binding domain protein</fullName>
    </submittedName>
</protein>
<keyword evidence="2" id="KW-0560">Oxidoreductase</keyword>
<organism evidence="5">
    <name type="scientific">Mycobacterium xenopi 4042</name>
    <dbReference type="NCBI Taxonomy" id="1299334"/>
    <lineage>
        <taxon>Bacteria</taxon>
        <taxon>Bacillati</taxon>
        <taxon>Actinomycetota</taxon>
        <taxon>Actinomycetes</taxon>
        <taxon>Mycobacteriales</taxon>
        <taxon>Mycobacteriaceae</taxon>
        <taxon>Mycobacterium</taxon>
    </lineage>
</organism>
<dbReference type="GO" id="GO:0005829">
    <property type="term" value="C:cytosol"/>
    <property type="evidence" value="ECO:0007669"/>
    <property type="project" value="TreeGrafter"/>
</dbReference>
<dbReference type="AlphaFoldDB" id="X8E0D0"/>
<evidence type="ECO:0000256" key="2">
    <source>
        <dbReference type="ARBA" id="ARBA00023002"/>
    </source>
</evidence>